<reference evidence="4" key="2">
    <citation type="journal article" date="2021" name="PeerJ">
        <title>Extensive microbial diversity within the chicken gut microbiome revealed by metagenomics and culture.</title>
        <authorList>
            <person name="Gilroy R."/>
            <person name="Ravi A."/>
            <person name="Getino M."/>
            <person name="Pursley I."/>
            <person name="Horton D.L."/>
            <person name="Alikhan N.F."/>
            <person name="Baker D."/>
            <person name="Gharbi K."/>
            <person name="Hall N."/>
            <person name="Watson M."/>
            <person name="Adriaenssens E.M."/>
            <person name="Foster-Nyarko E."/>
            <person name="Jarju S."/>
            <person name="Secka A."/>
            <person name="Antonio M."/>
            <person name="Oren A."/>
            <person name="Chaudhuri R.R."/>
            <person name="La Ragione R."/>
            <person name="Hildebrand F."/>
            <person name="Pallen M.J."/>
        </authorList>
    </citation>
    <scope>NUCLEOTIDE SEQUENCE</scope>
    <source>
        <strain evidence="4">ChiBcec6-7307</strain>
    </source>
</reference>
<name>A0A9D1P0Q3_9FIRM</name>
<dbReference type="EMBL" id="DVOS01000067">
    <property type="protein sequence ID" value="HIV23901.1"/>
    <property type="molecule type" value="Genomic_DNA"/>
</dbReference>
<dbReference type="Gene3D" id="3.40.50.11220">
    <property type="match status" value="1"/>
</dbReference>
<protein>
    <submittedName>
        <fullName evidence="4">Cobalt-precorrin 5A hydrolase</fullName>
    </submittedName>
</protein>
<dbReference type="InterPro" id="IPR021745">
    <property type="entry name" value="CbiG_mid"/>
</dbReference>
<dbReference type="Pfam" id="PF01890">
    <property type="entry name" value="CbiG_C"/>
    <property type="match status" value="1"/>
</dbReference>
<dbReference type="InterPro" id="IPR038029">
    <property type="entry name" value="GbiG_N_sf"/>
</dbReference>
<dbReference type="Proteomes" id="UP000886889">
    <property type="component" value="Unassembled WGS sequence"/>
</dbReference>
<dbReference type="SUPFAM" id="SSF159672">
    <property type="entry name" value="CbiG N-terminal domain-like"/>
    <property type="match status" value="1"/>
</dbReference>
<dbReference type="SUPFAM" id="SSF159664">
    <property type="entry name" value="CobE/GbiG C-terminal domain-like"/>
    <property type="match status" value="1"/>
</dbReference>
<gene>
    <name evidence="4" type="ORF">IAC80_08200</name>
</gene>
<feature type="domain" description="Cobalamin synthesis G N-terminal" evidence="2">
    <location>
        <begin position="61"/>
        <end position="141"/>
    </location>
</feature>
<evidence type="ECO:0000259" key="1">
    <source>
        <dbReference type="Pfam" id="PF01890"/>
    </source>
</evidence>
<sequence>MKIGVICFTARGCRTALELREVLTGPEEGDPQENQIRVWCKKKDFIPPKGIERVEGSLREWTGQQFERNEALIFVGATGIAVRAIAPFLEGKTKDPAVLTVDELGHFVISLVSGHLGGANELCRRAAEKLGAVPVITTATDLNRQFAVDVFAKKNGLQIHSMEAAKMISARLLEGDRVAFESCLALEGELPPGLYWKQGKKAEGWSISVALCPGEEKEKCLFLIPRAVVLGIGCRKGKSPEELEQFVLETLEKENISIRAVKKVCSIDLKAEEQALLQFCRKYGLPFETFTAEELKKTGGDFASSAFVNSRVGVDNVCERSAVLGSGGGKRILEKTAGSGITVAAALEDGRIRFE</sequence>
<organism evidence="4 5">
    <name type="scientific">Candidatus Merdiplasma excrementigallinarum</name>
    <dbReference type="NCBI Taxonomy" id="2840864"/>
    <lineage>
        <taxon>Bacteria</taxon>
        <taxon>Bacillati</taxon>
        <taxon>Bacillota</taxon>
        <taxon>Clostridia</taxon>
        <taxon>Lachnospirales</taxon>
        <taxon>Lachnospiraceae</taxon>
        <taxon>Lachnospiraceae incertae sedis</taxon>
        <taxon>Candidatus Merdiplasma</taxon>
    </lineage>
</organism>
<keyword evidence="4" id="KW-0378">Hydrolase</keyword>
<dbReference type="PANTHER" id="PTHR37477:SF1">
    <property type="entry name" value="COBALT-PRECORRIN-5A HYDROLASE"/>
    <property type="match status" value="1"/>
</dbReference>
<dbReference type="InterPro" id="IPR002750">
    <property type="entry name" value="CobE/GbiG_C"/>
</dbReference>
<dbReference type="AlphaFoldDB" id="A0A9D1P0Q3"/>
<feature type="domain" description="CobE/GbiG C-terminal" evidence="1">
    <location>
        <begin position="228"/>
        <end position="346"/>
    </location>
</feature>
<dbReference type="InterPro" id="IPR021744">
    <property type="entry name" value="CbiG_N"/>
</dbReference>
<feature type="domain" description="Cobalamin biosynthesis central region" evidence="3">
    <location>
        <begin position="146"/>
        <end position="198"/>
    </location>
</feature>
<dbReference type="GO" id="GO:0009236">
    <property type="term" value="P:cobalamin biosynthetic process"/>
    <property type="evidence" value="ECO:0007669"/>
    <property type="project" value="InterPro"/>
</dbReference>
<evidence type="ECO:0000259" key="3">
    <source>
        <dbReference type="Pfam" id="PF11761"/>
    </source>
</evidence>
<evidence type="ECO:0000313" key="5">
    <source>
        <dbReference type="Proteomes" id="UP000886889"/>
    </source>
</evidence>
<dbReference type="PANTHER" id="PTHR37477">
    <property type="entry name" value="COBALT-PRECORRIN-5A HYDROLASE"/>
    <property type="match status" value="1"/>
</dbReference>
<dbReference type="GO" id="GO:0016787">
    <property type="term" value="F:hydrolase activity"/>
    <property type="evidence" value="ECO:0007669"/>
    <property type="project" value="UniProtKB-KW"/>
</dbReference>
<dbReference type="Pfam" id="PF11760">
    <property type="entry name" value="CbiG_N"/>
    <property type="match status" value="1"/>
</dbReference>
<accession>A0A9D1P0Q3</accession>
<evidence type="ECO:0000313" key="4">
    <source>
        <dbReference type="EMBL" id="HIV23901.1"/>
    </source>
</evidence>
<evidence type="ECO:0000259" key="2">
    <source>
        <dbReference type="Pfam" id="PF11760"/>
    </source>
</evidence>
<proteinExistence type="predicted"/>
<dbReference type="Gene3D" id="3.30.420.180">
    <property type="entry name" value="CobE/GbiG C-terminal domain"/>
    <property type="match status" value="1"/>
</dbReference>
<reference evidence="4" key="1">
    <citation type="submission" date="2020-10" db="EMBL/GenBank/DDBJ databases">
        <authorList>
            <person name="Gilroy R."/>
        </authorList>
    </citation>
    <scope>NUCLEOTIDE SEQUENCE</scope>
    <source>
        <strain evidence="4">ChiBcec6-7307</strain>
    </source>
</reference>
<dbReference type="Pfam" id="PF11761">
    <property type="entry name" value="CbiG_mid"/>
    <property type="match status" value="1"/>
</dbReference>
<dbReference type="InterPro" id="IPR052553">
    <property type="entry name" value="CbiG_hydrolase"/>
</dbReference>
<dbReference type="InterPro" id="IPR036518">
    <property type="entry name" value="CobE/GbiG_C_sf"/>
</dbReference>
<comment type="caution">
    <text evidence="4">The sequence shown here is derived from an EMBL/GenBank/DDBJ whole genome shotgun (WGS) entry which is preliminary data.</text>
</comment>